<dbReference type="Proteomes" id="UP000013827">
    <property type="component" value="Unassembled WGS sequence"/>
</dbReference>
<dbReference type="GeneID" id="17258606"/>
<dbReference type="KEGG" id="ehx:EMIHUDRAFT_437386"/>
<evidence type="ECO:0000313" key="4">
    <source>
        <dbReference type="Proteomes" id="UP000013827"/>
    </source>
</evidence>
<accession>A0A0D3IMH1</accession>
<protein>
    <recommendedName>
        <fullName evidence="2">Menorin-like domain-containing protein</fullName>
    </recommendedName>
</protein>
<dbReference type="PANTHER" id="PTHR21184">
    <property type="entry name" value="MENORIN (DENDRITIC BRANCHING PROTEIN)"/>
    <property type="match status" value="1"/>
</dbReference>
<dbReference type="AlphaFoldDB" id="A0A0D3IMH1"/>
<sequence>MASSALTPAVHHPRASQLTWAHSCCSCARLERALSSPHITAIESDIIMAAGRPVMAHPPARSSDLTFEAFLDACIADGHRHLKLDFKVWAAVEPCLELLAARKLQLLSNGQAVWLNADIVPGPNSRKRVAIPADSFLPLCRAPLLGWRPGCLRHAPSPRARARAPAAALPVGPPLARLGCPTPRAGRGVHRRGCPRHGGALCPPQPAGRAGRLLGLVPLRRAGSRRGGLPAAARAWRAAPPLDGDRRGALTRLLARHAHRQLPPLPLLPAPHNMATARHRQVPILDSSLSLMRDTLQEAGVGDRCGFDVALAATASQRAQASVVDCSFWLSRVVRVMPRRLAGLGRRLCCCMRESVSSRTGEMEPLVEIEIVPDR</sequence>
<evidence type="ECO:0000313" key="3">
    <source>
        <dbReference type="EnsemblProtists" id="EOD12456"/>
    </source>
</evidence>
<reference evidence="3" key="2">
    <citation type="submission" date="2024-10" db="UniProtKB">
        <authorList>
            <consortium name="EnsemblProtists"/>
        </authorList>
    </citation>
    <scope>IDENTIFICATION</scope>
</reference>
<name>A0A0D3IMH1_EMIH1</name>
<dbReference type="EnsemblProtists" id="EOD12456">
    <property type="protein sequence ID" value="EOD12456"/>
    <property type="gene ID" value="EMIHUDRAFT_437386"/>
</dbReference>
<reference evidence="4" key="1">
    <citation type="journal article" date="2013" name="Nature">
        <title>Pan genome of the phytoplankton Emiliania underpins its global distribution.</title>
        <authorList>
            <person name="Read B.A."/>
            <person name="Kegel J."/>
            <person name="Klute M.J."/>
            <person name="Kuo A."/>
            <person name="Lefebvre S.C."/>
            <person name="Maumus F."/>
            <person name="Mayer C."/>
            <person name="Miller J."/>
            <person name="Monier A."/>
            <person name="Salamov A."/>
            <person name="Young J."/>
            <person name="Aguilar M."/>
            <person name="Claverie J.M."/>
            <person name="Frickenhaus S."/>
            <person name="Gonzalez K."/>
            <person name="Herman E.K."/>
            <person name="Lin Y.C."/>
            <person name="Napier J."/>
            <person name="Ogata H."/>
            <person name="Sarno A.F."/>
            <person name="Shmutz J."/>
            <person name="Schroeder D."/>
            <person name="de Vargas C."/>
            <person name="Verret F."/>
            <person name="von Dassow P."/>
            <person name="Valentin K."/>
            <person name="Van de Peer Y."/>
            <person name="Wheeler G."/>
            <person name="Dacks J.B."/>
            <person name="Delwiche C.F."/>
            <person name="Dyhrman S.T."/>
            <person name="Glockner G."/>
            <person name="John U."/>
            <person name="Richards T."/>
            <person name="Worden A.Z."/>
            <person name="Zhang X."/>
            <person name="Grigoriev I.V."/>
            <person name="Allen A.E."/>
            <person name="Bidle K."/>
            <person name="Borodovsky M."/>
            <person name="Bowler C."/>
            <person name="Brownlee C."/>
            <person name="Cock J.M."/>
            <person name="Elias M."/>
            <person name="Gladyshev V.N."/>
            <person name="Groth M."/>
            <person name="Guda C."/>
            <person name="Hadaegh A."/>
            <person name="Iglesias-Rodriguez M.D."/>
            <person name="Jenkins J."/>
            <person name="Jones B.M."/>
            <person name="Lawson T."/>
            <person name="Leese F."/>
            <person name="Lindquist E."/>
            <person name="Lobanov A."/>
            <person name="Lomsadze A."/>
            <person name="Malik S.B."/>
            <person name="Marsh M.E."/>
            <person name="Mackinder L."/>
            <person name="Mock T."/>
            <person name="Mueller-Roeber B."/>
            <person name="Pagarete A."/>
            <person name="Parker M."/>
            <person name="Probert I."/>
            <person name="Quesneville H."/>
            <person name="Raines C."/>
            <person name="Rensing S.A."/>
            <person name="Riano-Pachon D.M."/>
            <person name="Richier S."/>
            <person name="Rokitta S."/>
            <person name="Shiraiwa Y."/>
            <person name="Soanes D.M."/>
            <person name="van der Giezen M."/>
            <person name="Wahlund T.M."/>
            <person name="Williams B."/>
            <person name="Wilson W."/>
            <person name="Wolfe G."/>
            <person name="Wurch L.L."/>
        </authorList>
    </citation>
    <scope>NUCLEOTIDE SEQUENCE</scope>
</reference>
<dbReference type="PaxDb" id="2903-EOD12456"/>
<evidence type="ECO:0000259" key="2">
    <source>
        <dbReference type="Pfam" id="PF10223"/>
    </source>
</evidence>
<proteinExistence type="inferred from homology"/>
<dbReference type="Pfam" id="PF10223">
    <property type="entry name" value="Menorin_N"/>
    <property type="match status" value="1"/>
</dbReference>
<keyword evidence="4" id="KW-1185">Reference proteome</keyword>
<dbReference type="RefSeq" id="XP_005764885.1">
    <property type="nucleotide sequence ID" value="XM_005764828.1"/>
</dbReference>
<comment type="similarity">
    <text evidence="1">Belongs to the menorin family.</text>
</comment>
<dbReference type="PANTHER" id="PTHR21184:SF6">
    <property type="entry name" value="CONSERVED PLASMA MEMBRANE PROTEIN"/>
    <property type="match status" value="1"/>
</dbReference>
<organism evidence="3 4">
    <name type="scientific">Emiliania huxleyi (strain CCMP1516)</name>
    <dbReference type="NCBI Taxonomy" id="280463"/>
    <lineage>
        <taxon>Eukaryota</taxon>
        <taxon>Haptista</taxon>
        <taxon>Haptophyta</taxon>
        <taxon>Prymnesiophyceae</taxon>
        <taxon>Isochrysidales</taxon>
        <taxon>Noelaerhabdaceae</taxon>
        <taxon>Emiliania</taxon>
    </lineage>
</organism>
<feature type="domain" description="Menorin-like" evidence="2">
    <location>
        <begin position="16"/>
        <end position="141"/>
    </location>
</feature>
<dbReference type="GO" id="GO:0005615">
    <property type="term" value="C:extracellular space"/>
    <property type="evidence" value="ECO:0007669"/>
    <property type="project" value="TreeGrafter"/>
</dbReference>
<evidence type="ECO:0000256" key="1">
    <source>
        <dbReference type="ARBA" id="ARBA00044953"/>
    </source>
</evidence>
<dbReference type="HOGENOM" id="CLU_738591_0_0_1"/>
<dbReference type="eggNOG" id="KOG3748">
    <property type="taxonomic scope" value="Eukaryota"/>
</dbReference>
<dbReference type="InterPro" id="IPR019356">
    <property type="entry name" value="Menorin_dom"/>
</dbReference>